<dbReference type="PANTHER" id="PTHR39162">
    <property type="entry name" value="GLL3345 PROTEIN"/>
    <property type="match status" value="1"/>
</dbReference>
<dbReference type="OrthoDB" id="293514at2157"/>
<dbReference type="EMBL" id="AEMG01000029">
    <property type="protein sequence ID" value="EFW90005.1"/>
    <property type="molecule type" value="Genomic_DNA"/>
</dbReference>
<evidence type="ECO:0000313" key="3">
    <source>
        <dbReference type="Proteomes" id="UP000003751"/>
    </source>
</evidence>
<reference evidence="1 3" key="1">
    <citation type="journal article" date="2014" name="ISME J.">
        <title>Trehalose/2-sulfotrehalose biosynthesis and glycine-betaine uptake are widely spread mechanisms for osmoadaptation in the Halobacteriales.</title>
        <authorList>
            <person name="Youssef N.H."/>
            <person name="Savage-Ashlock K.N."/>
            <person name="McCully A.L."/>
            <person name="Luedtke B."/>
            <person name="Shaw E.I."/>
            <person name="Hoff W.D."/>
            <person name="Elshahed M.S."/>
        </authorList>
    </citation>
    <scope>NUCLEOTIDE SEQUENCE [LARGE SCALE GENOMIC DNA]</scope>
    <source>
        <strain evidence="1 3">DX253</strain>
    </source>
</reference>
<organism evidence="1 3">
    <name type="scientific">Haladaptatus paucihalophilus DX253</name>
    <dbReference type="NCBI Taxonomy" id="797209"/>
    <lineage>
        <taxon>Archaea</taxon>
        <taxon>Methanobacteriati</taxon>
        <taxon>Methanobacteriota</taxon>
        <taxon>Stenosarchaea group</taxon>
        <taxon>Halobacteria</taxon>
        <taxon>Halobacteriales</taxon>
        <taxon>Haladaptataceae</taxon>
        <taxon>Haladaptatus</taxon>
    </lineage>
</organism>
<gene>
    <name evidence="2" type="ORF">SAMN05444342_2771</name>
    <name evidence="1" type="ORF">ZOD2009_20457</name>
</gene>
<protein>
    <submittedName>
        <fullName evidence="2">Sporulation protein YtfJ (Spore_YtfJ)</fullName>
    </submittedName>
</protein>
<dbReference type="eggNOG" id="arCOG14964">
    <property type="taxonomic scope" value="Archaea"/>
</dbReference>
<dbReference type="Pfam" id="PF09579">
    <property type="entry name" value="Spore_YtfJ"/>
    <property type="match status" value="1"/>
</dbReference>
<dbReference type="EMBL" id="FRAN01000004">
    <property type="protein sequence ID" value="SHL02390.1"/>
    <property type="molecule type" value="Genomic_DNA"/>
</dbReference>
<evidence type="ECO:0000313" key="1">
    <source>
        <dbReference type="EMBL" id="EFW90005.1"/>
    </source>
</evidence>
<proteinExistence type="predicted"/>
<dbReference type="AlphaFoldDB" id="E7QZ84"/>
<name>E7QZ84_HALPU</name>
<dbReference type="Proteomes" id="UP000003751">
    <property type="component" value="Unassembled WGS sequence"/>
</dbReference>
<sequence>MNGFDDFDSLIERLRRTATVETVYGDPISTGDRTVVPVATVGYGFGGGGGDEGSGLGGGVGASPVGVLEVTPDETRFVRFSESRNVALALVLGFVLGLFVRRSN</sequence>
<evidence type="ECO:0000313" key="4">
    <source>
        <dbReference type="Proteomes" id="UP000184203"/>
    </source>
</evidence>
<keyword evidence="4" id="KW-1185">Reference proteome</keyword>
<dbReference type="PANTHER" id="PTHR39162:SF1">
    <property type="entry name" value="SPORULATION PROTEIN YTFJ"/>
    <property type="match status" value="1"/>
</dbReference>
<dbReference type="Proteomes" id="UP000184203">
    <property type="component" value="Unassembled WGS sequence"/>
</dbReference>
<accession>E7QZ84</accession>
<reference evidence="2" key="2">
    <citation type="submission" date="2016-11" db="EMBL/GenBank/DDBJ databases">
        <authorList>
            <person name="Jaros S."/>
            <person name="Januszkiewicz K."/>
            <person name="Wedrychowicz H."/>
        </authorList>
    </citation>
    <scope>NUCLEOTIDE SEQUENCE [LARGE SCALE GENOMIC DNA]</scope>
    <source>
        <strain evidence="2">DX253</strain>
    </source>
</reference>
<evidence type="ECO:0000313" key="2">
    <source>
        <dbReference type="EMBL" id="SHL02390.1"/>
    </source>
</evidence>
<dbReference type="PATRIC" id="fig|797209.4.peg.4004"/>
<dbReference type="STRING" id="797209.GCA_000376445_03564"/>
<reference evidence="4" key="3">
    <citation type="submission" date="2016-11" db="EMBL/GenBank/DDBJ databases">
        <authorList>
            <person name="Varghese N."/>
            <person name="Submissions S."/>
        </authorList>
    </citation>
    <scope>NUCLEOTIDE SEQUENCE [LARGE SCALE GENOMIC DNA]</scope>
    <source>
        <strain evidence="4">DX253</strain>
    </source>
</reference>
<dbReference type="InterPro" id="IPR014229">
    <property type="entry name" value="Spore_YtfJ"/>
</dbReference>
<dbReference type="RefSeq" id="WP_007983031.1">
    <property type="nucleotide sequence ID" value="NZ_AEMG01000029.1"/>
</dbReference>